<keyword evidence="1" id="KW-0378">Hydrolase</keyword>
<dbReference type="GO" id="GO:0006508">
    <property type="term" value="P:proteolysis"/>
    <property type="evidence" value="ECO:0007669"/>
    <property type="project" value="UniProtKB-KW"/>
</dbReference>
<dbReference type="AlphaFoldDB" id="A0ABD1V5Z9"/>
<dbReference type="Proteomes" id="UP001604336">
    <property type="component" value="Unassembled WGS sequence"/>
</dbReference>
<comment type="caution">
    <text evidence="1">The sequence shown here is derived from an EMBL/GenBank/DDBJ whole genome shotgun (WGS) entry which is preliminary data.</text>
</comment>
<gene>
    <name evidence="1" type="ORF">Adt_06103</name>
</gene>
<dbReference type="GO" id="GO:0008233">
    <property type="term" value="F:peptidase activity"/>
    <property type="evidence" value="ECO:0007669"/>
    <property type="project" value="UniProtKB-KW"/>
</dbReference>
<reference evidence="2" key="1">
    <citation type="submission" date="2024-07" db="EMBL/GenBank/DDBJ databases">
        <title>Two chromosome-level genome assemblies of Korean endemic species Abeliophyllum distichum and Forsythia ovata (Oleaceae).</title>
        <authorList>
            <person name="Jang H."/>
        </authorList>
    </citation>
    <scope>NUCLEOTIDE SEQUENCE [LARGE SCALE GENOMIC DNA]</scope>
</reference>
<evidence type="ECO:0000313" key="2">
    <source>
        <dbReference type="Proteomes" id="UP001604336"/>
    </source>
</evidence>
<keyword evidence="1" id="KW-0645">Protease</keyword>
<name>A0ABD1V5Z9_9LAMI</name>
<proteinExistence type="predicted"/>
<organism evidence="1 2">
    <name type="scientific">Abeliophyllum distichum</name>
    <dbReference type="NCBI Taxonomy" id="126358"/>
    <lineage>
        <taxon>Eukaryota</taxon>
        <taxon>Viridiplantae</taxon>
        <taxon>Streptophyta</taxon>
        <taxon>Embryophyta</taxon>
        <taxon>Tracheophyta</taxon>
        <taxon>Spermatophyta</taxon>
        <taxon>Magnoliopsida</taxon>
        <taxon>eudicotyledons</taxon>
        <taxon>Gunneridae</taxon>
        <taxon>Pentapetalae</taxon>
        <taxon>asterids</taxon>
        <taxon>lamiids</taxon>
        <taxon>Lamiales</taxon>
        <taxon>Oleaceae</taxon>
        <taxon>Forsythieae</taxon>
        <taxon>Abeliophyllum</taxon>
    </lineage>
</organism>
<accession>A0ABD1V5Z9</accession>
<protein>
    <submittedName>
        <fullName evidence="1">Ubiquitin-like-specific protease 2A</fullName>
    </submittedName>
</protein>
<keyword evidence="2" id="KW-1185">Reference proteome</keyword>
<evidence type="ECO:0000313" key="1">
    <source>
        <dbReference type="EMBL" id="KAL2532752.1"/>
    </source>
</evidence>
<dbReference type="EMBL" id="JBFOLK010000002">
    <property type="protein sequence ID" value="KAL2532752.1"/>
    <property type="molecule type" value="Genomic_DNA"/>
</dbReference>
<sequence>MLLLFLVARETKIQSKESGEVLCSDVEDAEIDHNCNAAEIDHNCNAASSLSPLDNKDRADKNISGFDDDFLVNSRSQEQTADVRLDKLKPGRKVLLEACLSLLECLQDETISMVSKLDESTIKRSHSSAIADDDASSDAPWSANCFSGCNMVRDLCDSVLLDRRLNDLL</sequence>